<dbReference type="GO" id="GO:0042790">
    <property type="term" value="P:nucleolar large rRNA transcription by RNA polymerase I"/>
    <property type="evidence" value="ECO:0007669"/>
    <property type="project" value="InterPro"/>
</dbReference>
<dbReference type="GO" id="GO:0006361">
    <property type="term" value="P:transcription initiation at RNA polymerase I promoter"/>
    <property type="evidence" value="ECO:0007669"/>
    <property type="project" value="TreeGrafter"/>
</dbReference>
<dbReference type="OrthoDB" id="2240312at2759"/>
<dbReference type="PROSITE" id="PS51293">
    <property type="entry name" value="SANT"/>
    <property type="match status" value="1"/>
</dbReference>
<dbReference type="GO" id="GO:0001181">
    <property type="term" value="F:RNA polymerase I general transcription initiation factor activity"/>
    <property type="evidence" value="ECO:0007669"/>
    <property type="project" value="TreeGrafter"/>
</dbReference>
<dbReference type="Gene3D" id="1.10.10.60">
    <property type="entry name" value="Homeodomain-like"/>
    <property type="match status" value="1"/>
</dbReference>
<proteinExistence type="predicted"/>
<feature type="compositionally biased region" description="Acidic residues" evidence="1">
    <location>
        <begin position="67"/>
        <end position="80"/>
    </location>
</feature>
<dbReference type="InterPro" id="IPR009057">
    <property type="entry name" value="Homeodomain-like_sf"/>
</dbReference>
<dbReference type="GO" id="GO:0000500">
    <property type="term" value="C:RNA polymerase I upstream activating factor complex"/>
    <property type="evidence" value="ECO:0007669"/>
    <property type="project" value="InterPro"/>
</dbReference>
<feature type="non-terminal residue" evidence="3">
    <location>
        <position position="577"/>
    </location>
</feature>
<name>A0A8T9C1V1_9HELO</name>
<dbReference type="InterPro" id="IPR001005">
    <property type="entry name" value="SANT/Myb"/>
</dbReference>
<dbReference type="InterPro" id="IPR039601">
    <property type="entry name" value="Rrn5"/>
</dbReference>
<comment type="caution">
    <text evidence="3">The sequence shown here is derived from an EMBL/GenBank/DDBJ whole genome shotgun (WGS) entry which is preliminary data.</text>
</comment>
<evidence type="ECO:0000313" key="3">
    <source>
        <dbReference type="EMBL" id="TVY68668.1"/>
    </source>
</evidence>
<feature type="region of interest" description="Disordered" evidence="1">
    <location>
        <begin position="444"/>
        <end position="465"/>
    </location>
</feature>
<dbReference type="InterPro" id="IPR017884">
    <property type="entry name" value="SANT_dom"/>
</dbReference>
<keyword evidence="4" id="KW-1185">Reference proteome</keyword>
<feature type="region of interest" description="Disordered" evidence="1">
    <location>
        <begin position="484"/>
        <end position="506"/>
    </location>
</feature>
<evidence type="ECO:0000256" key="1">
    <source>
        <dbReference type="SAM" id="MobiDB-lite"/>
    </source>
</evidence>
<dbReference type="Proteomes" id="UP000469558">
    <property type="component" value="Unassembled WGS sequence"/>
</dbReference>
<feature type="compositionally biased region" description="Low complexity" evidence="1">
    <location>
        <begin position="450"/>
        <end position="465"/>
    </location>
</feature>
<feature type="region of interest" description="Disordered" evidence="1">
    <location>
        <begin position="1"/>
        <end position="132"/>
    </location>
</feature>
<reference evidence="3 4" key="1">
    <citation type="submission" date="2018-05" db="EMBL/GenBank/DDBJ databases">
        <title>Genome sequencing and assembly of the regulated plant pathogen Lachnellula willkommii and related sister species for the development of diagnostic species identification markers.</title>
        <authorList>
            <person name="Giroux E."/>
            <person name="Bilodeau G."/>
        </authorList>
    </citation>
    <scope>NUCLEOTIDE SEQUENCE [LARGE SCALE GENOMIC DNA]</scope>
    <source>
        <strain evidence="3 4">CBS 268.59</strain>
    </source>
</reference>
<evidence type="ECO:0000259" key="2">
    <source>
        <dbReference type="PROSITE" id="PS51293"/>
    </source>
</evidence>
<evidence type="ECO:0000313" key="4">
    <source>
        <dbReference type="Proteomes" id="UP000469558"/>
    </source>
</evidence>
<accession>A0A8T9C1V1</accession>
<dbReference type="SUPFAM" id="SSF46689">
    <property type="entry name" value="Homeodomain-like"/>
    <property type="match status" value="1"/>
</dbReference>
<dbReference type="SMART" id="SM00717">
    <property type="entry name" value="SANT"/>
    <property type="match status" value="1"/>
</dbReference>
<gene>
    <name evidence="3" type="ORF">LSUE1_G008803</name>
</gene>
<dbReference type="CDD" id="cd00167">
    <property type="entry name" value="SANT"/>
    <property type="match status" value="1"/>
</dbReference>
<protein>
    <recommendedName>
        <fullName evidence="2">SANT domain-containing protein</fullName>
    </recommendedName>
</protein>
<feature type="region of interest" description="Disordered" evidence="1">
    <location>
        <begin position="529"/>
        <end position="555"/>
    </location>
</feature>
<dbReference type="AlphaFoldDB" id="A0A8T9C1V1"/>
<dbReference type="PANTHER" id="PTHR28079:SF1">
    <property type="entry name" value="RNA POLYMERASE I-SPECIFIC TRANSCRIPTION INITIATION FACTOR RRN5"/>
    <property type="match status" value="1"/>
</dbReference>
<feature type="domain" description="SANT" evidence="2">
    <location>
        <begin position="169"/>
        <end position="212"/>
    </location>
</feature>
<dbReference type="PANTHER" id="PTHR28079">
    <property type="entry name" value="RNA POLYMERASE I-SPECIFIC TRANSCRIPTION INITIATION FACTOR RRN5"/>
    <property type="match status" value="1"/>
</dbReference>
<organism evidence="3 4">
    <name type="scientific">Lachnellula suecica</name>
    <dbReference type="NCBI Taxonomy" id="602035"/>
    <lineage>
        <taxon>Eukaryota</taxon>
        <taxon>Fungi</taxon>
        <taxon>Dikarya</taxon>
        <taxon>Ascomycota</taxon>
        <taxon>Pezizomycotina</taxon>
        <taxon>Leotiomycetes</taxon>
        <taxon>Helotiales</taxon>
        <taxon>Lachnaceae</taxon>
        <taxon>Lachnellula</taxon>
    </lineage>
</organism>
<dbReference type="GO" id="GO:0000182">
    <property type="term" value="F:rDNA binding"/>
    <property type="evidence" value="ECO:0007669"/>
    <property type="project" value="TreeGrafter"/>
</dbReference>
<sequence>MMETEDLDFLGGSMPPPDEESGSAYETSEGERSPSYGEIKSESVAPAARRGRTSIPKAPTQSRDDENSSPDAEDSDDASIAEEGIRQNAENWAASFKAPGSPNDIKSPSRSNSRPRKRKLDKPASESRAKRLKPYYNTKYRELLNADIHDAATRMVRGGDERSLPETQIGISIWTPQEKDRFFTALQRLGRDNIRSIAERIGSKSEQEVQEYILLLHQGLQEKQRHDGRALPLTDISAALEISPACCTALSQCGAALSSRQEQHEEKTEKARWGDTWLVTETVARRLDKYRRATDGEAAIDQVLPATNLFHLKTWLELSQRVFMNSSSDDDGNWHSIAEPGERPAVRATAFEDFHSLAVSITKRLIQTTFFTAMSREKATGSKKTKHAEIKADDVHAAIAILKLPKNSYDFWVKSARRNNLLITDDEDQVMTYEDVEAVLQPTTHHYRSRSASTSRPASDASSISSLSSLDNHLLESDDYETDASNHLERAQHRSQSQHSAHRTEDAALENADKLLSQDAEIALWEMLEQPPPEEIVKEEASGESIRGRKVGRDDGDWRESWVGGWAGYVPEEEFRK</sequence>
<dbReference type="EMBL" id="QGMK01001482">
    <property type="protein sequence ID" value="TVY68668.1"/>
    <property type="molecule type" value="Genomic_DNA"/>
</dbReference>